<dbReference type="AlphaFoldDB" id="A0A1I2S1W0"/>
<dbReference type="Proteomes" id="UP000182635">
    <property type="component" value="Unassembled WGS sequence"/>
</dbReference>
<dbReference type="InterPro" id="IPR017871">
    <property type="entry name" value="ABC_transporter-like_CS"/>
</dbReference>
<dbReference type="SMART" id="SM00382">
    <property type="entry name" value="AAA"/>
    <property type="match status" value="1"/>
</dbReference>
<dbReference type="SUPFAM" id="SSF52540">
    <property type="entry name" value="P-loop containing nucleoside triphosphate hydrolases"/>
    <property type="match status" value="1"/>
</dbReference>
<evidence type="ECO:0000256" key="1">
    <source>
        <dbReference type="ARBA" id="ARBA00022741"/>
    </source>
</evidence>
<sequence length="302" mass="34156">MKCRVFMEREMKMADLVKVEDVSFRYGRDEEYALQNITFSVREGEILGIVGPNGAGKTTLLSLLEGLHQPESGRIIAAPNLRTGILFQVNGYFDNLSVFENIDMFQSMYHNAYDFEELDRIVDLEDIKGKKVTELSGGQRQRFFLALSVLNRPDILILDEPTTGLDPNARLMLWNLIRKVTGTVIVTSHYMDEVENLCDRVCFVDKGRLFAVDSPKKLIKLSHVKGYVTFSCKDRDVIDELSESEEISRLDVDTYRIGTERVDDLIETLVGKYGGNVYNINSRKPGLADAYCEITGGVIEEG</sequence>
<dbReference type="PANTHER" id="PTHR43582:SF2">
    <property type="entry name" value="LINEARMYCIN RESISTANCE ATP-BINDING PROTEIN LNRL"/>
    <property type="match status" value="1"/>
</dbReference>
<protein>
    <submittedName>
        <fullName evidence="4">ABC-2 type transport system ATP-binding protein</fullName>
    </submittedName>
</protein>
<dbReference type="InterPro" id="IPR003439">
    <property type="entry name" value="ABC_transporter-like_ATP-bd"/>
</dbReference>
<dbReference type="PROSITE" id="PS00211">
    <property type="entry name" value="ABC_TRANSPORTER_1"/>
    <property type="match status" value="1"/>
</dbReference>
<dbReference type="CDD" id="cd03230">
    <property type="entry name" value="ABC_DR_subfamily_A"/>
    <property type="match status" value="1"/>
</dbReference>
<feature type="domain" description="ABC transporter" evidence="3">
    <location>
        <begin position="17"/>
        <end position="231"/>
    </location>
</feature>
<accession>A0A1I2S1W0</accession>
<dbReference type="PANTHER" id="PTHR43582">
    <property type="entry name" value="LINEARMYCIN RESISTANCE ATP-BINDING PROTEIN LNRL"/>
    <property type="match status" value="1"/>
</dbReference>
<evidence type="ECO:0000256" key="2">
    <source>
        <dbReference type="ARBA" id="ARBA00022840"/>
    </source>
</evidence>
<proteinExistence type="predicted"/>
<evidence type="ECO:0000259" key="3">
    <source>
        <dbReference type="PROSITE" id="PS50893"/>
    </source>
</evidence>
<reference evidence="5" key="1">
    <citation type="submission" date="2016-10" db="EMBL/GenBank/DDBJ databases">
        <authorList>
            <person name="Varghese N."/>
            <person name="Submissions S."/>
        </authorList>
    </citation>
    <scope>NUCLEOTIDE SEQUENCE [LARGE SCALE GENOMIC DNA]</scope>
    <source>
        <strain evidence="5">DSM 20403</strain>
    </source>
</reference>
<name>A0A1I2S1W0_9LACO</name>
<evidence type="ECO:0000313" key="5">
    <source>
        <dbReference type="Proteomes" id="UP000182635"/>
    </source>
</evidence>
<dbReference type="GO" id="GO:0005524">
    <property type="term" value="F:ATP binding"/>
    <property type="evidence" value="ECO:0007669"/>
    <property type="project" value="UniProtKB-KW"/>
</dbReference>
<dbReference type="InterPro" id="IPR003593">
    <property type="entry name" value="AAA+_ATPase"/>
</dbReference>
<keyword evidence="1" id="KW-0547">Nucleotide-binding</keyword>
<gene>
    <name evidence="4" type="ORF">SAMN02910432_01500</name>
</gene>
<keyword evidence="2 4" id="KW-0067">ATP-binding</keyword>
<dbReference type="EMBL" id="FOPI01000024">
    <property type="protein sequence ID" value="SFG46812.1"/>
    <property type="molecule type" value="Genomic_DNA"/>
</dbReference>
<dbReference type="GO" id="GO:0016887">
    <property type="term" value="F:ATP hydrolysis activity"/>
    <property type="evidence" value="ECO:0007669"/>
    <property type="project" value="InterPro"/>
</dbReference>
<evidence type="ECO:0000313" key="4">
    <source>
        <dbReference type="EMBL" id="SFG46812.1"/>
    </source>
</evidence>
<dbReference type="PROSITE" id="PS50893">
    <property type="entry name" value="ABC_TRANSPORTER_2"/>
    <property type="match status" value="1"/>
</dbReference>
<dbReference type="Pfam" id="PF00005">
    <property type="entry name" value="ABC_tran"/>
    <property type="match status" value="1"/>
</dbReference>
<dbReference type="Gene3D" id="3.40.50.300">
    <property type="entry name" value="P-loop containing nucleotide triphosphate hydrolases"/>
    <property type="match status" value="1"/>
</dbReference>
<organism evidence="4 5">
    <name type="scientific">Ligilactobacillus ruminis DSM 20403 = NBRC 102161</name>
    <dbReference type="NCBI Taxonomy" id="1423798"/>
    <lineage>
        <taxon>Bacteria</taxon>
        <taxon>Bacillati</taxon>
        <taxon>Bacillota</taxon>
        <taxon>Bacilli</taxon>
        <taxon>Lactobacillales</taxon>
        <taxon>Lactobacillaceae</taxon>
        <taxon>Ligilactobacillus</taxon>
    </lineage>
</organism>
<dbReference type="InterPro" id="IPR027417">
    <property type="entry name" value="P-loop_NTPase"/>
</dbReference>